<dbReference type="EMBL" id="JAGYPM010000003">
    <property type="protein sequence ID" value="MBS4191780.1"/>
    <property type="molecule type" value="Genomic_DNA"/>
</dbReference>
<accession>A0ABS5NVC9</accession>
<dbReference type="Proteomes" id="UP000681027">
    <property type="component" value="Unassembled WGS sequence"/>
</dbReference>
<name>A0ABS5NVC9_9BACI</name>
<proteinExistence type="predicted"/>
<keyword evidence="2" id="KW-1185">Reference proteome</keyword>
<gene>
    <name evidence="1" type="ORF">KHA94_16440</name>
</gene>
<evidence type="ECO:0000313" key="2">
    <source>
        <dbReference type="Proteomes" id="UP000681027"/>
    </source>
</evidence>
<reference evidence="1 2" key="1">
    <citation type="submission" date="2021-05" db="EMBL/GenBank/DDBJ databases">
        <title>Novel Bacillus species.</title>
        <authorList>
            <person name="Liu G."/>
        </authorList>
    </citation>
    <scope>NUCLEOTIDE SEQUENCE [LARGE SCALE GENOMIC DNA]</scope>
    <source>
        <strain evidence="1 2">FJAT-49705</strain>
    </source>
</reference>
<organism evidence="1 2">
    <name type="scientific">Cytobacillus citreus</name>
    <dbReference type="NCBI Taxonomy" id="2833586"/>
    <lineage>
        <taxon>Bacteria</taxon>
        <taxon>Bacillati</taxon>
        <taxon>Bacillota</taxon>
        <taxon>Bacilli</taxon>
        <taxon>Bacillales</taxon>
        <taxon>Bacillaceae</taxon>
        <taxon>Cytobacillus</taxon>
    </lineage>
</organism>
<comment type="caution">
    <text evidence="1">The sequence shown here is derived from an EMBL/GenBank/DDBJ whole genome shotgun (WGS) entry which is preliminary data.</text>
</comment>
<evidence type="ECO:0000313" key="1">
    <source>
        <dbReference type="EMBL" id="MBS4191780.1"/>
    </source>
</evidence>
<dbReference type="RefSeq" id="WP_213103188.1">
    <property type="nucleotide sequence ID" value="NZ_JAGYPM010000003.1"/>
</dbReference>
<protein>
    <submittedName>
        <fullName evidence="1">Uncharacterized protein</fullName>
    </submittedName>
</protein>
<sequence length="56" mass="6365">MLYSVDFSVRVNNIFSTIHTAFIPAISVSECMHLAEEMKANLTENNKQQIYIFIAA</sequence>